<dbReference type="KEGG" id="tsin:OXH18_23435"/>
<dbReference type="AlphaFoldDB" id="A0A9E8ZBH5"/>
<keyword evidence="2" id="KW-1185">Reference proteome</keyword>
<dbReference type="NCBIfam" id="TIGR02241">
    <property type="entry name" value="conserved hypothetical phage tail region protein"/>
    <property type="match status" value="1"/>
</dbReference>
<evidence type="ECO:0000313" key="2">
    <source>
        <dbReference type="Proteomes" id="UP001163152"/>
    </source>
</evidence>
<dbReference type="RefSeq" id="WP_268609933.1">
    <property type="nucleotide sequence ID" value="NZ_CP113797.1"/>
</dbReference>
<dbReference type="InterPro" id="IPR011747">
    <property type="entry name" value="CHP02241"/>
</dbReference>
<evidence type="ECO:0000313" key="1">
    <source>
        <dbReference type="EMBL" id="WAL60088.1"/>
    </source>
</evidence>
<dbReference type="EMBL" id="CP113797">
    <property type="protein sequence ID" value="WAL60088.1"/>
    <property type="molecule type" value="Genomic_DNA"/>
</dbReference>
<dbReference type="Proteomes" id="UP001163152">
    <property type="component" value="Chromosome"/>
</dbReference>
<sequence>MSEFLTSCKFYFEADGVAEKLILEVSGLSVESPVAGEGGVHGSGKRGVKIRQATPTTEKFTNVTVKVVATTDKDLYIWYRDCNTNDGGASSWMSNRKAASVTAYDQAGSMQARWEIINAYPCKYEGPSFSAGDSNMANETLELVHEGIKRMQ</sequence>
<dbReference type="InterPro" id="IPR010667">
    <property type="entry name" value="Phage_T4_Gp19"/>
</dbReference>
<dbReference type="PANTHER" id="PTHR38009:SF1">
    <property type="entry name" value="CONSERVED HYPOTHETICAL PHAGE TAIL PROTEIN"/>
    <property type="match status" value="1"/>
</dbReference>
<dbReference type="GO" id="GO:0005198">
    <property type="term" value="F:structural molecule activity"/>
    <property type="evidence" value="ECO:0007669"/>
    <property type="project" value="InterPro"/>
</dbReference>
<organism evidence="1 2">
    <name type="scientific">Thermocoleostomius sinensis A174</name>
    <dbReference type="NCBI Taxonomy" id="2016057"/>
    <lineage>
        <taxon>Bacteria</taxon>
        <taxon>Bacillati</taxon>
        <taxon>Cyanobacteriota</taxon>
        <taxon>Cyanophyceae</taxon>
        <taxon>Oculatellales</taxon>
        <taxon>Oculatellaceae</taxon>
        <taxon>Thermocoleostomius</taxon>
    </lineage>
</organism>
<protein>
    <submittedName>
        <fullName evidence="1">Phage tail protein</fullName>
    </submittedName>
</protein>
<accession>A0A9E8ZBH5</accession>
<dbReference type="Pfam" id="PF06841">
    <property type="entry name" value="Phage_T4_gp19"/>
    <property type="match status" value="1"/>
</dbReference>
<gene>
    <name evidence="1" type="ORF">OXH18_23435</name>
</gene>
<dbReference type="PANTHER" id="PTHR38009">
    <property type="entry name" value="CONSERVED HYPOTHETICAL PHAGE TAIL PROTEIN"/>
    <property type="match status" value="1"/>
</dbReference>
<proteinExistence type="predicted"/>
<name>A0A9E8ZBH5_9CYAN</name>
<reference evidence="1" key="1">
    <citation type="submission" date="2022-12" db="EMBL/GenBank/DDBJ databases">
        <title>Polyphasic identification of a Novel Hot-Spring Cyanobacterium Ocullathermofonsia sinensis gen nov. sp. nov. and Genomic Insights on its Adaptations to the Thermal Habitat.</title>
        <authorList>
            <person name="Daroch M."/>
            <person name="Tang J."/>
            <person name="Jiang Y."/>
        </authorList>
    </citation>
    <scope>NUCLEOTIDE SEQUENCE</scope>
    <source>
        <strain evidence="1">PKUAC-SCTA174</strain>
    </source>
</reference>